<dbReference type="GO" id="GO:0008270">
    <property type="term" value="F:zinc ion binding"/>
    <property type="evidence" value="ECO:0007669"/>
    <property type="project" value="UniProtKB-KW"/>
</dbReference>
<feature type="domain" description="CCHC-type" evidence="2">
    <location>
        <begin position="592"/>
        <end position="608"/>
    </location>
</feature>
<dbReference type="AlphaFoldDB" id="A0A6L2K0S5"/>
<dbReference type="PANTHER" id="PTHR33223">
    <property type="entry name" value="CCHC-TYPE DOMAIN-CONTAINING PROTEIN"/>
    <property type="match status" value="1"/>
</dbReference>
<dbReference type="EMBL" id="BKCJ010001642">
    <property type="protein sequence ID" value="GEU42971.1"/>
    <property type="molecule type" value="Genomic_DNA"/>
</dbReference>
<keyword evidence="1" id="KW-0863">Zinc-finger</keyword>
<name>A0A6L2K0S5_TANCI</name>
<feature type="non-terminal residue" evidence="3">
    <location>
        <position position="874"/>
    </location>
</feature>
<protein>
    <recommendedName>
        <fullName evidence="2">CCHC-type domain-containing protein</fullName>
    </recommendedName>
</protein>
<keyword evidence="1" id="KW-0862">Zinc</keyword>
<dbReference type="SUPFAM" id="SSF57756">
    <property type="entry name" value="Retrovirus zinc finger-like domains"/>
    <property type="match status" value="1"/>
</dbReference>
<dbReference type="Gene3D" id="4.10.60.10">
    <property type="entry name" value="Zinc finger, CCHC-type"/>
    <property type="match status" value="1"/>
</dbReference>
<dbReference type="InterPro" id="IPR001878">
    <property type="entry name" value="Znf_CCHC"/>
</dbReference>
<dbReference type="SMART" id="SM00343">
    <property type="entry name" value="ZnF_C2HC"/>
    <property type="match status" value="2"/>
</dbReference>
<evidence type="ECO:0000313" key="3">
    <source>
        <dbReference type="EMBL" id="GEU42971.1"/>
    </source>
</evidence>
<dbReference type="GO" id="GO:0003676">
    <property type="term" value="F:nucleic acid binding"/>
    <property type="evidence" value="ECO:0007669"/>
    <property type="project" value="InterPro"/>
</dbReference>
<sequence length="874" mass="100130">MTRSSTSELFTPYKEPEREFRSLRRHFKTLILDKLRSPDSNLFSDQEYSEEEVAKTMAKTIEQYISKTRADYRSGVARPRIKDKDNFELKGQFLKELHTNNFSGSDHEDANEHFKKVLEIVDLFHIPNITIDQVMLRAFPVSLTGAASRWLRNEPIGREIKKVNENVYAAQVGCEQCKRPNYTKDWPLKEEWKTHEEAYYMQFDRPFQRGGYKAAASGFYQMNNANPSYHERRQSMVDTLSKFMSKSAKRHHENSNLIKEIRALTDVAIRNQGASIKTLEIQIGQMSKITLRVGKGRIIFTSVKPASSLIKRVYMLSLRERIELDLEARLIRETLVLNRSLDPFFEDYIVLNDLKEPFELRINQGDDLMPTIKEGEKMELKRTTRSSPATTTITTIPVTDAQLKALIDQGIADALAARDANRSRNNKDSHDSRTGVRRQALLPHDNCTVEKIKFGTCTLLGSSLTWWNSHVKIVGHDVAYSMTWTNLKNKMIDKYCPRGEIKKPEELALMYARMFLEESDRIEMYVSGLPDMIYRNKMASKIKTMQDEVEFATELMDKKIRTFAKREKKPYRGSKPMCFKCNYHHDGPCAPKCHKCNRVGHLDRDCRSLTNANTANNQRGTEAGQKATCFECKAHGHFKRKCPKLRITTVVIKVEMAMHQQKCMCTGLHRLAPFEMKELSDQLKELSDKGFIRLSSSPWGALFRIQQYLQNKHYALWEVIEFGDSYKTPPEETCKGLANESSSRKKGRTVAITIEDMQKRRNDVKARTTLLLALPDEHQDDLDTMSLDDVYNHLKVYKPEVQKKSASNSQNMTFISSSNTSSGKGKVHTASVPTASIQVSTASTDIVAASLSHDTICAYIATQSNGSQIKYEDI</sequence>
<evidence type="ECO:0000259" key="2">
    <source>
        <dbReference type="PROSITE" id="PS50158"/>
    </source>
</evidence>
<organism evidence="3">
    <name type="scientific">Tanacetum cinerariifolium</name>
    <name type="common">Dalmatian daisy</name>
    <name type="synonym">Chrysanthemum cinerariifolium</name>
    <dbReference type="NCBI Taxonomy" id="118510"/>
    <lineage>
        <taxon>Eukaryota</taxon>
        <taxon>Viridiplantae</taxon>
        <taxon>Streptophyta</taxon>
        <taxon>Embryophyta</taxon>
        <taxon>Tracheophyta</taxon>
        <taxon>Spermatophyta</taxon>
        <taxon>Magnoliopsida</taxon>
        <taxon>eudicotyledons</taxon>
        <taxon>Gunneridae</taxon>
        <taxon>Pentapetalae</taxon>
        <taxon>asterids</taxon>
        <taxon>campanulids</taxon>
        <taxon>Asterales</taxon>
        <taxon>Asteraceae</taxon>
        <taxon>Asteroideae</taxon>
        <taxon>Anthemideae</taxon>
        <taxon>Anthemidinae</taxon>
        <taxon>Tanacetum</taxon>
    </lineage>
</organism>
<dbReference type="PANTHER" id="PTHR33223:SF6">
    <property type="entry name" value="CCHC-TYPE DOMAIN-CONTAINING PROTEIN"/>
    <property type="match status" value="1"/>
</dbReference>
<dbReference type="InterPro" id="IPR036875">
    <property type="entry name" value="Znf_CCHC_sf"/>
</dbReference>
<reference evidence="3" key="1">
    <citation type="journal article" date="2019" name="Sci. Rep.">
        <title>Draft genome of Tanacetum cinerariifolium, the natural source of mosquito coil.</title>
        <authorList>
            <person name="Yamashiro T."/>
            <person name="Shiraishi A."/>
            <person name="Satake H."/>
            <person name="Nakayama K."/>
        </authorList>
    </citation>
    <scope>NUCLEOTIDE SEQUENCE</scope>
</reference>
<accession>A0A6L2K0S5</accession>
<proteinExistence type="predicted"/>
<keyword evidence="1" id="KW-0479">Metal-binding</keyword>
<gene>
    <name evidence="3" type="ORF">Tci_014949</name>
</gene>
<feature type="domain" description="CCHC-type" evidence="2">
    <location>
        <begin position="629"/>
        <end position="644"/>
    </location>
</feature>
<evidence type="ECO:0000256" key="1">
    <source>
        <dbReference type="PROSITE-ProRule" id="PRU00047"/>
    </source>
</evidence>
<dbReference type="PROSITE" id="PS50158">
    <property type="entry name" value="ZF_CCHC"/>
    <property type="match status" value="2"/>
</dbReference>
<comment type="caution">
    <text evidence="3">The sequence shown here is derived from an EMBL/GenBank/DDBJ whole genome shotgun (WGS) entry which is preliminary data.</text>
</comment>